<evidence type="ECO:0000313" key="3">
    <source>
        <dbReference type="Proteomes" id="UP001189429"/>
    </source>
</evidence>
<feature type="non-terminal residue" evidence="2">
    <location>
        <position position="204"/>
    </location>
</feature>
<evidence type="ECO:0000313" key="2">
    <source>
        <dbReference type="EMBL" id="CAK0802904.1"/>
    </source>
</evidence>
<name>A0ABN9QAK8_9DINO</name>
<keyword evidence="3" id="KW-1185">Reference proteome</keyword>
<feature type="compositionally biased region" description="Polar residues" evidence="1">
    <location>
        <begin position="112"/>
        <end position="132"/>
    </location>
</feature>
<dbReference type="Proteomes" id="UP001189429">
    <property type="component" value="Unassembled WGS sequence"/>
</dbReference>
<comment type="caution">
    <text evidence="2">The sequence shown here is derived from an EMBL/GenBank/DDBJ whole genome shotgun (WGS) entry which is preliminary data.</text>
</comment>
<accession>A0ABN9QAK8</accession>
<sequence>MDAPAIDINFFDDGAFVVLGSAVKLLDTTSEIVRIAVDSFLRGGLRLNLKWGKSHPGMGLGQLPTIASSGESALADSPGPRDEKQGLHAPGSGSSLPIAASLPSRQGACSLGATSRDGSQRDLTSMRPQSKASGTGIGTPSMTPSSSPGESSLKPFAPSPFAPAPAPQALAAGNAELLPTKAHAPEGSTFTASSAAPGFGLSRS</sequence>
<feature type="compositionally biased region" description="Low complexity" evidence="1">
    <location>
        <begin position="138"/>
        <end position="156"/>
    </location>
</feature>
<organism evidence="2 3">
    <name type="scientific">Prorocentrum cordatum</name>
    <dbReference type="NCBI Taxonomy" id="2364126"/>
    <lineage>
        <taxon>Eukaryota</taxon>
        <taxon>Sar</taxon>
        <taxon>Alveolata</taxon>
        <taxon>Dinophyceae</taxon>
        <taxon>Prorocentrales</taxon>
        <taxon>Prorocentraceae</taxon>
        <taxon>Prorocentrum</taxon>
    </lineage>
</organism>
<gene>
    <name evidence="2" type="ORF">PCOR1329_LOCUS10260</name>
</gene>
<protein>
    <submittedName>
        <fullName evidence="2">Uncharacterized protein</fullName>
    </submittedName>
</protein>
<reference evidence="2" key="1">
    <citation type="submission" date="2023-10" db="EMBL/GenBank/DDBJ databases">
        <authorList>
            <person name="Chen Y."/>
            <person name="Shah S."/>
            <person name="Dougan E. K."/>
            <person name="Thang M."/>
            <person name="Chan C."/>
        </authorList>
    </citation>
    <scope>NUCLEOTIDE SEQUENCE [LARGE SCALE GENOMIC DNA]</scope>
</reference>
<proteinExistence type="predicted"/>
<feature type="region of interest" description="Disordered" evidence="1">
    <location>
        <begin position="60"/>
        <end position="204"/>
    </location>
</feature>
<feature type="compositionally biased region" description="Pro residues" evidence="1">
    <location>
        <begin position="157"/>
        <end position="166"/>
    </location>
</feature>
<evidence type="ECO:0000256" key="1">
    <source>
        <dbReference type="SAM" id="MobiDB-lite"/>
    </source>
</evidence>
<dbReference type="EMBL" id="CAUYUJ010002902">
    <property type="protein sequence ID" value="CAK0802904.1"/>
    <property type="molecule type" value="Genomic_DNA"/>
</dbReference>